<reference evidence="1 2" key="1">
    <citation type="submission" date="2017-07" db="EMBL/GenBank/DDBJ databases">
        <title>Amycolatopsis thailandensis Genome sequencing and assembly.</title>
        <authorList>
            <person name="Kaur N."/>
            <person name="Mayilraj S."/>
        </authorList>
    </citation>
    <scope>NUCLEOTIDE SEQUENCE [LARGE SCALE GENOMIC DNA]</scope>
    <source>
        <strain evidence="1 2">JCM 16380</strain>
    </source>
</reference>
<dbReference type="AlphaFoldDB" id="A0A229SBV2"/>
<evidence type="ECO:0000313" key="2">
    <source>
        <dbReference type="Proteomes" id="UP000215223"/>
    </source>
</evidence>
<proteinExistence type="predicted"/>
<dbReference type="EMBL" id="NMQT01000051">
    <property type="protein sequence ID" value="OXM56074.1"/>
    <property type="molecule type" value="Genomic_DNA"/>
</dbReference>
<evidence type="ECO:0000313" key="1">
    <source>
        <dbReference type="EMBL" id="OXM56074.1"/>
    </source>
</evidence>
<dbReference type="Proteomes" id="UP000215223">
    <property type="component" value="Unassembled WGS sequence"/>
</dbReference>
<organism evidence="1 2">
    <name type="scientific">Amycolatopsis thailandensis</name>
    <dbReference type="NCBI Taxonomy" id="589330"/>
    <lineage>
        <taxon>Bacteria</taxon>
        <taxon>Bacillati</taxon>
        <taxon>Actinomycetota</taxon>
        <taxon>Actinomycetes</taxon>
        <taxon>Pseudonocardiales</taxon>
        <taxon>Pseudonocardiaceae</taxon>
        <taxon>Amycolatopsis</taxon>
    </lineage>
</organism>
<sequence>MLTYLRRIGAQLAGFGPASRLVPYLFVNQVFSACDRGMCLGLCLALRAFGPFQLCLARSFLGSSTLHSQVSVLEPDLLQDFNEVVFKTMSVGVFPAVSPESPAGACQDDPEVFIRDLDEVRKHIALSRSLQLSPRGLVGTLKHGLGEMEPDLVPIDCEPDLVPMVASSRVSTHVPIGLE</sequence>
<comment type="caution">
    <text evidence="1">The sequence shown here is derived from an EMBL/GenBank/DDBJ whole genome shotgun (WGS) entry which is preliminary data.</text>
</comment>
<protein>
    <submittedName>
        <fullName evidence="1">Uncharacterized protein</fullName>
    </submittedName>
</protein>
<dbReference type="PROSITE" id="PS51257">
    <property type="entry name" value="PROKAR_LIPOPROTEIN"/>
    <property type="match status" value="1"/>
</dbReference>
<keyword evidence="2" id="KW-1185">Reference proteome</keyword>
<name>A0A229SBV2_9PSEU</name>
<accession>A0A229SBV2</accession>
<gene>
    <name evidence="1" type="ORF">CFP71_14665</name>
</gene>